<proteinExistence type="predicted"/>
<protein>
    <submittedName>
        <fullName evidence="2">Uncharacterized protein</fullName>
    </submittedName>
</protein>
<evidence type="ECO:0000313" key="3">
    <source>
        <dbReference type="Proteomes" id="UP000824890"/>
    </source>
</evidence>
<accession>A0ABQ7XU15</accession>
<evidence type="ECO:0000256" key="1">
    <source>
        <dbReference type="SAM" id="Phobius"/>
    </source>
</evidence>
<organism evidence="2 3">
    <name type="scientific">Brassica napus</name>
    <name type="common">Rape</name>
    <dbReference type="NCBI Taxonomy" id="3708"/>
    <lineage>
        <taxon>Eukaryota</taxon>
        <taxon>Viridiplantae</taxon>
        <taxon>Streptophyta</taxon>
        <taxon>Embryophyta</taxon>
        <taxon>Tracheophyta</taxon>
        <taxon>Spermatophyta</taxon>
        <taxon>Magnoliopsida</taxon>
        <taxon>eudicotyledons</taxon>
        <taxon>Gunneridae</taxon>
        <taxon>Pentapetalae</taxon>
        <taxon>rosids</taxon>
        <taxon>malvids</taxon>
        <taxon>Brassicales</taxon>
        <taxon>Brassicaceae</taxon>
        <taxon>Brassiceae</taxon>
        <taxon>Brassica</taxon>
    </lineage>
</organism>
<keyword evidence="3" id="KW-1185">Reference proteome</keyword>
<dbReference type="EMBL" id="JAGKQM010000019">
    <property type="protein sequence ID" value="KAH0858792.1"/>
    <property type="molecule type" value="Genomic_DNA"/>
</dbReference>
<gene>
    <name evidence="2" type="ORF">HID58_087053</name>
</gene>
<evidence type="ECO:0000313" key="2">
    <source>
        <dbReference type="EMBL" id="KAH0858792.1"/>
    </source>
</evidence>
<keyword evidence="1" id="KW-1133">Transmembrane helix</keyword>
<keyword evidence="1" id="KW-0472">Membrane</keyword>
<feature type="transmembrane region" description="Helical" evidence="1">
    <location>
        <begin position="30"/>
        <end position="51"/>
    </location>
</feature>
<keyword evidence="1" id="KW-0812">Transmembrane</keyword>
<dbReference type="Proteomes" id="UP000824890">
    <property type="component" value="Unassembled WGS sequence"/>
</dbReference>
<feature type="transmembrane region" description="Helical" evidence="1">
    <location>
        <begin position="58"/>
        <end position="76"/>
    </location>
</feature>
<sequence>MYFVTFLLMFGTVFLWLGQSLVVFDVVFIVVGLPSIVSLFILFADFVSSLFPSLFSHLFAAFIASMVALPFTMFATSGSDNVFVRVCYVGLEGTNKYEKD</sequence>
<reference evidence="2 3" key="1">
    <citation type="submission" date="2021-05" db="EMBL/GenBank/DDBJ databases">
        <title>Genome Assembly of Synthetic Allotetraploid Brassica napus Reveals Homoeologous Exchanges between Subgenomes.</title>
        <authorList>
            <person name="Davis J.T."/>
        </authorList>
    </citation>
    <scope>NUCLEOTIDE SEQUENCE [LARGE SCALE GENOMIC DNA]</scope>
    <source>
        <strain evidence="3">cv. Da-Ae</strain>
        <tissue evidence="2">Seedling</tissue>
    </source>
</reference>
<name>A0ABQ7XU15_BRANA</name>
<comment type="caution">
    <text evidence="2">The sequence shown here is derived from an EMBL/GenBank/DDBJ whole genome shotgun (WGS) entry which is preliminary data.</text>
</comment>